<keyword evidence="4" id="KW-1185">Reference proteome</keyword>
<dbReference type="SUPFAM" id="SSF54452">
    <property type="entry name" value="MHC antigen-recognition domain"/>
    <property type="match status" value="1"/>
</dbReference>
<evidence type="ECO:0000259" key="2">
    <source>
        <dbReference type="SMART" id="SM00921"/>
    </source>
</evidence>
<accession>A0A3B4WD49</accession>
<name>A0A3B4WD49_SERLL</name>
<dbReference type="SMART" id="SM00921">
    <property type="entry name" value="MHC_II_beta"/>
    <property type="match status" value="1"/>
</dbReference>
<dbReference type="InterPro" id="IPR011162">
    <property type="entry name" value="MHC_I/II-like_Ag-recog"/>
</dbReference>
<reference evidence="3" key="1">
    <citation type="submission" date="2025-08" db="UniProtKB">
        <authorList>
            <consortium name="Ensembl"/>
        </authorList>
    </citation>
    <scope>IDENTIFICATION</scope>
</reference>
<dbReference type="InterPro" id="IPR000353">
    <property type="entry name" value="MHC_II_b_N"/>
</dbReference>
<dbReference type="GO" id="GO:0019882">
    <property type="term" value="P:antigen processing and presentation"/>
    <property type="evidence" value="ECO:0007669"/>
    <property type="project" value="InterPro"/>
</dbReference>
<evidence type="ECO:0000313" key="3">
    <source>
        <dbReference type="Ensembl" id="ENSSLDP00000000422.1"/>
    </source>
</evidence>
<keyword evidence="1" id="KW-0325">Glycoprotein</keyword>
<dbReference type="Ensembl" id="ENSSLDT00000000465.1">
    <property type="protein sequence ID" value="ENSSLDP00000000422.1"/>
    <property type="gene ID" value="ENSSLDG00000000419.1"/>
</dbReference>
<dbReference type="GO" id="GO:0006955">
    <property type="term" value="P:immune response"/>
    <property type="evidence" value="ECO:0007669"/>
    <property type="project" value="InterPro"/>
</dbReference>
<dbReference type="Gene3D" id="3.10.320.10">
    <property type="entry name" value="Class II Histocompatibility Antigen, M Beta Chain, Chain B, domain 1"/>
    <property type="match status" value="1"/>
</dbReference>
<reference evidence="3" key="2">
    <citation type="submission" date="2025-09" db="UniProtKB">
        <authorList>
            <consortium name="Ensembl"/>
        </authorList>
    </citation>
    <scope>IDENTIFICATION</scope>
</reference>
<dbReference type="AlphaFoldDB" id="A0A3B4WD49"/>
<evidence type="ECO:0000256" key="1">
    <source>
        <dbReference type="ARBA" id="ARBA00023180"/>
    </source>
</evidence>
<dbReference type="Proteomes" id="UP000261360">
    <property type="component" value="Unplaced"/>
</dbReference>
<dbReference type="GO" id="GO:0042613">
    <property type="term" value="C:MHC class II protein complex"/>
    <property type="evidence" value="ECO:0007669"/>
    <property type="project" value="InterPro"/>
</dbReference>
<organism evidence="3 4">
    <name type="scientific">Seriola lalandi dorsalis</name>
    <dbReference type="NCBI Taxonomy" id="1841481"/>
    <lineage>
        <taxon>Eukaryota</taxon>
        <taxon>Metazoa</taxon>
        <taxon>Chordata</taxon>
        <taxon>Craniata</taxon>
        <taxon>Vertebrata</taxon>
        <taxon>Euteleostomi</taxon>
        <taxon>Actinopterygii</taxon>
        <taxon>Neopterygii</taxon>
        <taxon>Teleostei</taxon>
        <taxon>Neoteleostei</taxon>
        <taxon>Acanthomorphata</taxon>
        <taxon>Carangaria</taxon>
        <taxon>Carangiformes</taxon>
        <taxon>Carangidae</taxon>
        <taxon>Seriola</taxon>
    </lineage>
</organism>
<sequence length="122" mass="14001">MLVYIQDSGLWDLIDQYSDNSLTVCSSDGFWHYAVTRCDFNSTDPNDITYIRSYFYNKLELLRFDSRVGKYVGYTEIGVKNAERLNKGPDVVQMRNEKERYCVLTVGIDYQSVSPPGGETPS</sequence>
<dbReference type="InterPro" id="IPR014745">
    <property type="entry name" value="MHC_II_a/b_N"/>
</dbReference>
<feature type="domain" description="MHC class II beta chain N-terminal" evidence="2">
    <location>
        <begin position="36"/>
        <end position="110"/>
    </location>
</feature>
<proteinExistence type="predicted"/>
<dbReference type="GeneTree" id="ENSGT00940000177460"/>
<protein>
    <recommendedName>
        <fullName evidence="2">MHC class II beta chain N-terminal domain-containing protein</fullName>
    </recommendedName>
</protein>
<dbReference type="STRING" id="1841481.ENSSLDP00000000422"/>
<evidence type="ECO:0000313" key="4">
    <source>
        <dbReference type="Proteomes" id="UP000261360"/>
    </source>
</evidence>
<dbReference type="Pfam" id="PF00969">
    <property type="entry name" value="MHC_II_beta"/>
    <property type="match status" value="1"/>
</dbReference>